<evidence type="ECO:0000256" key="1">
    <source>
        <dbReference type="SAM" id="MobiDB-lite"/>
    </source>
</evidence>
<dbReference type="EMBL" id="AP022579">
    <property type="protein sequence ID" value="BBX89634.1"/>
    <property type="molecule type" value="Genomic_DNA"/>
</dbReference>
<evidence type="ECO:0000256" key="2">
    <source>
        <dbReference type="SAM" id="Phobius"/>
    </source>
</evidence>
<feature type="compositionally biased region" description="Low complexity" evidence="1">
    <location>
        <begin position="24"/>
        <end position="40"/>
    </location>
</feature>
<gene>
    <name evidence="4" type="ORF">H5U98_00300</name>
    <name evidence="3" type="ORF">MBOE_12830</name>
</gene>
<dbReference type="RefSeq" id="WP_077741794.1">
    <property type="nucleotide sequence ID" value="NZ_AP022579.1"/>
</dbReference>
<keyword evidence="2" id="KW-0812">Transmembrane</keyword>
<dbReference type="Proteomes" id="UP001162885">
    <property type="component" value="Chromosome"/>
</dbReference>
<evidence type="ECO:0000313" key="4">
    <source>
        <dbReference type="EMBL" id="UNB99945.1"/>
    </source>
</evidence>
<dbReference type="EMBL" id="CP060016">
    <property type="protein sequence ID" value="UNB99945.1"/>
    <property type="molecule type" value="Genomic_DNA"/>
</dbReference>
<keyword evidence="5" id="KW-1185">Reference proteome</keyword>
<feature type="region of interest" description="Disordered" evidence="1">
    <location>
        <begin position="1"/>
        <end position="59"/>
    </location>
</feature>
<evidence type="ECO:0000313" key="5">
    <source>
        <dbReference type="Proteomes" id="UP000466683"/>
    </source>
</evidence>
<name>A0AAX2ZWW3_9MYCO</name>
<feature type="region of interest" description="Disordered" evidence="1">
    <location>
        <begin position="92"/>
        <end position="116"/>
    </location>
</feature>
<dbReference type="Proteomes" id="UP000466683">
    <property type="component" value="Chromosome"/>
</dbReference>
<dbReference type="AlphaFoldDB" id="A0AAX2ZWW3"/>
<keyword evidence="2" id="KW-0472">Membrane</keyword>
<sequence>MSLPPPPGSYGSVPPNGGGGPSWGGQPQQPGQPYGAPYQGQPGGQWGPPQQWAGGPPPNKGGKGKWILIGLALVAVIAVSIVGTVLVLRPDSSGGNGSTPSAQNGNSEFASANDTGPVTIITDDETCDAWGKIARGFADELKNAGWGDRNVATPASSWTSDERTMYDNVGKIMTKSADQAKNLVQRTPHRVMRELYQQFIAYNEAFVAKIPNYTQNNNGMALVINALTNATANVCSAIAYRSAQPIAPLVGVPDPPSTTPQSPSTGDVRVFLEETNPACKKWAEVVDNFSNETADWRAIDPNIPATQWSTEDKLINDRVGPLMLQNADTIEQLGRDSGNPVFEDFATLSAQYRRGYVMALPTYTQVDNFLAEAASQLVGTVHWACKATMQ</sequence>
<feature type="compositionally biased region" description="Polar residues" evidence="1">
    <location>
        <begin position="98"/>
        <end position="116"/>
    </location>
</feature>
<evidence type="ECO:0000313" key="3">
    <source>
        <dbReference type="EMBL" id="BBX89634.1"/>
    </source>
</evidence>
<reference evidence="4 6" key="3">
    <citation type="journal article" date="2022" name="BMC Genomics">
        <title>Comparative genome analysis of mycobacteria focusing on tRNA and non-coding RNA.</title>
        <authorList>
            <person name="Behra P.R.K."/>
            <person name="Pettersson B.M.F."/>
            <person name="Ramesh M."/>
            <person name="Das S."/>
            <person name="Dasgupta S."/>
            <person name="Kirsebom L.A."/>
        </authorList>
    </citation>
    <scope>NUCLEOTIDE SEQUENCE [LARGE SCALE GENOMIC DNA]</scope>
    <source>
        <strain evidence="4 6">DSM 44677</strain>
    </source>
</reference>
<evidence type="ECO:0000313" key="6">
    <source>
        <dbReference type="Proteomes" id="UP001162885"/>
    </source>
</evidence>
<protein>
    <submittedName>
        <fullName evidence="4">Uncharacterized protein</fullName>
    </submittedName>
</protein>
<keyword evidence="2" id="KW-1133">Transmembrane helix</keyword>
<accession>A0AAX2ZWW3</accession>
<proteinExistence type="predicted"/>
<reference evidence="3 5" key="1">
    <citation type="journal article" date="2019" name="Emerg. Microbes Infect.">
        <title>Comprehensive subspecies identification of 175 nontuberculous mycobacteria species based on 7547 genomic profiles.</title>
        <authorList>
            <person name="Matsumoto Y."/>
            <person name="Kinjo T."/>
            <person name="Motooka D."/>
            <person name="Nabeya D."/>
            <person name="Jung N."/>
            <person name="Uechi K."/>
            <person name="Horii T."/>
            <person name="Iida T."/>
            <person name="Fujita J."/>
            <person name="Nakamura S."/>
        </authorList>
    </citation>
    <scope>NUCLEOTIDE SEQUENCE [LARGE SCALE GENOMIC DNA]</scope>
    <source>
        <strain evidence="3 5">JCM 15653</strain>
    </source>
</reference>
<reference evidence="3" key="2">
    <citation type="submission" date="2020-02" db="EMBL/GenBank/DDBJ databases">
        <authorList>
            <person name="Matsumoto Y."/>
            <person name="Kinjo T."/>
            <person name="Motooka D."/>
            <person name="Nabeya D."/>
            <person name="Jung N."/>
            <person name="Uechi K."/>
            <person name="Horii T."/>
            <person name="Iida T."/>
            <person name="Fujita J."/>
            <person name="Nakamura S."/>
        </authorList>
    </citation>
    <scope>NUCLEOTIDE SEQUENCE</scope>
    <source>
        <strain evidence="3">JCM 15653</strain>
    </source>
</reference>
<organism evidence="4 6">
    <name type="scientific">Mycolicibacterium boenickei</name>
    <dbReference type="NCBI Taxonomy" id="146017"/>
    <lineage>
        <taxon>Bacteria</taxon>
        <taxon>Bacillati</taxon>
        <taxon>Actinomycetota</taxon>
        <taxon>Actinomycetes</taxon>
        <taxon>Mycobacteriales</taxon>
        <taxon>Mycobacteriaceae</taxon>
        <taxon>Mycolicibacterium</taxon>
    </lineage>
</organism>
<feature type="transmembrane region" description="Helical" evidence="2">
    <location>
        <begin position="66"/>
        <end position="88"/>
    </location>
</feature>